<dbReference type="OrthoDB" id="5569250at2759"/>
<protein>
    <recommendedName>
        <fullName evidence="1">Fungal-type protein kinase domain-containing protein</fullName>
    </recommendedName>
</protein>
<evidence type="ECO:0000313" key="3">
    <source>
        <dbReference type="Proteomes" id="UP000775547"/>
    </source>
</evidence>
<dbReference type="Pfam" id="PF17667">
    <property type="entry name" value="Pkinase_fungal"/>
    <property type="match status" value="1"/>
</dbReference>
<dbReference type="EMBL" id="JABCKV010000911">
    <property type="protein sequence ID" value="KAG5640282.1"/>
    <property type="molecule type" value="Genomic_DNA"/>
</dbReference>
<organism evidence="2 3">
    <name type="scientific">Asterophora parasitica</name>
    <dbReference type="NCBI Taxonomy" id="117018"/>
    <lineage>
        <taxon>Eukaryota</taxon>
        <taxon>Fungi</taxon>
        <taxon>Dikarya</taxon>
        <taxon>Basidiomycota</taxon>
        <taxon>Agaricomycotina</taxon>
        <taxon>Agaricomycetes</taxon>
        <taxon>Agaricomycetidae</taxon>
        <taxon>Agaricales</taxon>
        <taxon>Tricholomatineae</taxon>
        <taxon>Lyophyllaceae</taxon>
        <taxon>Asterophora</taxon>
    </lineage>
</organism>
<dbReference type="InterPro" id="IPR040976">
    <property type="entry name" value="Pkinase_fungal"/>
</dbReference>
<comment type="caution">
    <text evidence="2">The sequence shown here is derived from an EMBL/GenBank/DDBJ whole genome shotgun (WGS) entry which is preliminary data.</text>
</comment>
<dbReference type="AlphaFoldDB" id="A0A9P7G3V3"/>
<dbReference type="PANTHER" id="PTHR38248:SF2">
    <property type="entry name" value="FUNK1 11"/>
    <property type="match status" value="1"/>
</dbReference>
<keyword evidence="3" id="KW-1185">Reference proteome</keyword>
<accession>A0A9P7G3V3</accession>
<reference evidence="2" key="1">
    <citation type="submission" date="2020-07" db="EMBL/GenBank/DDBJ databases">
        <authorList>
            <person name="Nieuwenhuis M."/>
            <person name="Van De Peppel L.J.J."/>
        </authorList>
    </citation>
    <scope>NUCLEOTIDE SEQUENCE</scope>
    <source>
        <strain evidence="2">AP01</strain>
        <tissue evidence="2">Mycelium</tissue>
    </source>
</reference>
<reference evidence="2" key="2">
    <citation type="submission" date="2021-10" db="EMBL/GenBank/DDBJ databases">
        <title>Phylogenomics reveals ancestral predisposition of the termite-cultivated fungus Termitomyces towards a domesticated lifestyle.</title>
        <authorList>
            <person name="Auxier B."/>
            <person name="Grum-Grzhimaylo A."/>
            <person name="Cardenas M.E."/>
            <person name="Lodge J.D."/>
            <person name="Laessoe T."/>
            <person name="Pedersen O."/>
            <person name="Smith M.E."/>
            <person name="Kuyper T.W."/>
            <person name="Franco-Molano E.A."/>
            <person name="Baroni T.J."/>
            <person name="Aanen D.K."/>
        </authorList>
    </citation>
    <scope>NUCLEOTIDE SEQUENCE</scope>
    <source>
        <strain evidence="2">AP01</strain>
        <tissue evidence="2">Mycelium</tissue>
    </source>
</reference>
<gene>
    <name evidence="2" type="ORF">DXG03_009529</name>
</gene>
<evidence type="ECO:0000313" key="2">
    <source>
        <dbReference type="EMBL" id="KAG5640282.1"/>
    </source>
</evidence>
<sequence length="224" mass="26481">MAADLLVTLPRKRKRLYRHDLESFFYILAWAALHYDFSPKIRASRVHWFVELWTEPRDAHEIKNTLFTDPRYNEALIRQIPAYFRDPVTPWICAIWDLFGTAAHHHASHHKPTQRVFPWGLSAHNLMFTLESANRRVQGILSDWDLSARTGSSHHRDTYPFMAADLLAAHPLEHLYRYDLESFFYILFWAALHYDFPKKTRMSQLHPAVELWAAPTISVLKKFL</sequence>
<dbReference type="PANTHER" id="PTHR38248">
    <property type="entry name" value="FUNK1 6"/>
    <property type="match status" value="1"/>
</dbReference>
<feature type="domain" description="Fungal-type protein kinase" evidence="1">
    <location>
        <begin position="122"/>
        <end position="190"/>
    </location>
</feature>
<proteinExistence type="predicted"/>
<evidence type="ECO:0000259" key="1">
    <source>
        <dbReference type="Pfam" id="PF17667"/>
    </source>
</evidence>
<dbReference type="Proteomes" id="UP000775547">
    <property type="component" value="Unassembled WGS sequence"/>
</dbReference>
<name>A0A9P7G3V3_9AGAR</name>